<keyword evidence="4" id="KW-1185">Reference proteome</keyword>
<evidence type="ECO:0000256" key="1">
    <source>
        <dbReference type="SAM" id="Coils"/>
    </source>
</evidence>
<evidence type="ECO:0000256" key="2">
    <source>
        <dbReference type="SAM" id="MobiDB-lite"/>
    </source>
</evidence>
<protein>
    <submittedName>
        <fullName evidence="3">Uncharacterized protein</fullName>
    </submittedName>
</protein>
<dbReference type="EMBL" id="SDMP01000004">
    <property type="protein sequence ID" value="RYR62668.1"/>
    <property type="molecule type" value="Genomic_DNA"/>
</dbReference>
<gene>
    <name evidence="3" type="ORF">Ahy_A04g020381</name>
</gene>
<feature type="compositionally biased region" description="Polar residues" evidence="2">
    <location>
        <begin position="113"/>
        <end position="125"/>
    </location>
</feature>
<evidence type="ECO:0000313" key="3">
    <source>
        <dbReference type="EMBL" id="RYR62668.1"/>
    </source>
</evidence>
<keyword evidence="1" id="KW-0175">Coiled coil</keyword>
<comment type="caution">
    <text evidence="3">The sequence shown here is derived from an EMBL/GenBank/DDBJ whole genome shotgun (WGS) entry which is preliminary data.</text>
</comment>
<reference evidence="3 4" key="1">
    <citation type="submission" date="2019-01" db="EMBL/GenBank/DDBJ databases">
        <title>Sequencing of cultivated peanut Arachis hypogaea provides insights into genome evolution and oil improvement.</title>
        <authorList>
            <person name="Chen X."/>
        </authorList>
    </citation>
    <scope>NUCLEOTIDE SEQUENCE [LARGE SCALE GENOMIC DNA]</scope>
    <source>
        <strain evidence="4">cv. Fuhuasheng</strain>
        <tissue evidence="3">Leaves</tissue>
    </source>
</reference>
<organism evidence="3 4">
    <name type="scientific">Arachis hypogaea</name>
    <name type="common">Peanut</name>
    <dbReference type="NCBI Taxonomy" id="3818"/>
    <lineage>
        <taxon>Eukaryota</taxon>
        <taxon>Viridiplantae</taxon>
        <taxon>Streptophyta</taxon>
        <taxon>Embryophyta</taxon>
        <taxon>Tracheophyta</taxon>
        <taxon>Spermatophyta</taxon>
        <taxon>Magnoliopsida</taxon>
        <taxon>eudicotyledons</taxon>
        <taxon>Gunneridae</taxon>
        <taxon>Pentapetalae</taxon>
        <taxon>rosids</taxon>
        <taxon>fabids</taxon>
        <taxon>Fabales</taxon>
        <taxon>Fabaceae</taxon>
        <taxon>Papilionoideae</taxon>
        <taxon>50 kb inversion clade</taxon>
        <taxon>dalbergioids sensu lato</taxon>
        <taxon>Dalbergieae</taxon>
        <taxon>Pterocarpus clade</taxon>
        <taxon>Arachis</taxon>
    </lineage>
</organism>
<sequence length="388" mass="44200">MVGRDGDRGHGRGRGRGRKGRPRLSTGHPLDLHADPYSLVGSSSDMTALTNGKPPSIATTTPSRQEPQIHMMPTPGVPRSCTQQANEPSNTASHGVQSDPAIVAPSRAGSCGERQTTSNSTQDAQGQGTSTITGHSSTSAPKLRYDGAKCWHPLKPGLKRISQVFRENYNKPWLSFDEADDDTRKIWWTEWRKCFDIIDTEEDDIYQAWRFRDAKRLRGMLHAIRKKGARPYWIPPEVLGELMRHWNTDAYRQLQARNTAARKSTREDRTQWVEEHSRKTKDIFQERMFQAKQERQAAIETGVTDPPPVFEESIWIEIVGGKQRGKVYGMGEVRDSSMVRPRVDGPTTTTSADVLDLRERIIILNREVEQHAAKYRELEDRYQREKRE</sequence>
<dbReference type="AlphaFoldDB" id="A0A445DHL7"/>
<accession>A0A445DHL7</accession>
<evidence type="ECO:0000313" key="4">
    <source>
        <dbReference type="Proteomes" id="UP000289738"/>
    </source>
</evidence>
<feature type="region of interest" description="Disordered" evidence="2">
    <location>
        <begin position="1"/>
        <end position="140"/>
    </location>
</feature>
<feature type="compositionally biased region" description="Polar residues" evidence="2">
    <location>
        <begin position="80"/>
        <end position="96"/>
    </location>
</feature>
<feature type="compositionally biased region" description="Polar residues" evidence="2">
    <location>
        <begin position="57"/>
        <end position="66"/>
    </location>
</feature>
<feature type="compositionally biased region" description="Low complexity" evidence="2">
    <location>
        <begin position="126"/>
        <end position="139"/>
    </location>
</feature>
<feature type="compositionally biased region" description="Polar residues" evidence="2">
    <location>
        <begin position="40"/>
        <end position="50"/>
    </location>
</feature>
<proteinExistence type="predicted"/>
<feature type="coiled-coil region" evidence="1">
    <location>
        <begin position="354"/>
        <end position="388"/>
    </location>
</feature>
<dbReference type="Proteomes" id="UP000289738">
    <property type="component" value="Chromosome A04"/>
</dbReference>
<name>A0A445DHL7_ARAHY</name>
<feature type="compositionally biased region" description="Basic and acidic residues" evidence="2">
    <location>
        <begin position="1"/>
        <end position="10"/>
    </location>
</feature>
<feature type="compositionally biased region" description="Basic residues" evidence="2">
    <location>
        <begin position="11"/>
        <end position="22"/>
    </location>
</feature>